<evidence type="ECO:0000256" key="4">
    <source>
        <dbReference type="ARBA" id="ARBA00023012"/>
    </source>
</evidence>
<evidence type="ECO:0000259" key="9">
    <source>
        <dbReference type="PROSITE" id="PS01124"/>
    </source>
</evidence>
<keyword evidence="3 8" id="KW-0597">Phosphoprotein</keyword>
<keyword evidence="6" id="KW-0238">DNA-binding</keyword>
<keyword evidence="5" id="KW-0805">Transcription regulation</keyword>
<dbReference type="CDD" id="cd17536">
    <property type="entry name" value="REC_YesN-like"/>
    <property type="match status" value="1"/>
</dbReference>
<dbReference type="SMART" id="SM00342">
    <property type="entry name" value="HTH_ARAC"/>
    <property type="match status" value="1"/>
</dbReference>
<evidence type="ECO:0000259" key="10">
    <source>
        <dbReference type="PROSITE" id="PS50110"/>
    </source>
</evidence>
<dbReference type="PANTHER" id="PTHR42713">
    <property type="entry name" value="HISTIDINE KINASE-RELATED"/>
    <property type="match status" value="1"/>
</dbReference>
<name>A0A3G3K3A8_9BACL</name>
<dbReference type="InterPro" id="IPR009057">
    <property type="entry name" value="Homeodomain-like_sf"/>
</dbReference>
<dbReference type="AlphaFoldDB" id="A0A3G3K3A8"/>
<dbReference type="GO" id="GO:0043565">
    <property type="term" value="F:sequence-specific DNA binding"/>
    <property type="evidence" value="ECO:0007669"/>
    <property type="project" value="InterPro"/>
</dbReference>
<dbReference type="EMBL" id="CP033433">
    <property type="protein sequence ID" value="AYQ74963.1"/>
    <property type="molecule type" value="Genomic_DNA"/>
</dbReference>
<dbReference type="RefSeq" id="WP_123043043.1">
    <property type="nucleotide sequence ID" value="NZ_CP033433.1"/>
</dbReference>
<proteinExistence type="predicted"/>
<dbReference type="InterPro" id="IPR018060">
    <property type="entry name" value="HTH_AraC"/>
</dbReference>
<keyword evidence="2" id="KW-0963">Cytoplasm</keyword>
<reference evidence="11 12" key="1">
    <citation type="submission" date="2018-10" db="EMBL/GenBank/DDBJ databases">
        <title>Genome Sequence of Cohnella sp.</title>
        <authorList>
            <person name="Srinivasan S."/>
            <person name="Kim M.K."/>
        </authorList>
    </citation>
    <scope>NUCLEOTIDE SEQUENCE [LARGE SCALE GENOMIC DNA]</scope>
    <source>
        <strain evidence="11 12">18JY8-7</strain>
    </source>
</reference>
<dbReference type="InterPro" id="IPR051552">
    <property type="entry name" value="HptR"/>
</dbReference>
<dbReference type="InterPro" id="IPR011006">
    <property type="entry name" value="CheY-like_superfamily"/>
</dbReference>
<dbReference type="GO" id="GO:0000160">
    <property type="term" value="P:phosphorelay signal transduction system"/>
    <property type="evidence" value="ECO:0007669"/>
    <property type="project" value="UniProtKB-KW"/>
</dbReference>
<dbReference type="PRINTS" id="PR00032">
    <property type="entry name" value="HTHARAC"/>
</dbReference>
<accession>A0A3G3K3A8</accession>
<dbReference type="SUPFAM" id="SSF46689">
    <property type="entry name" value="Homeodomain-like"/>
    <property type="match status" value="2"/>
</dbReference>
<dbReference type="Pfam" id="PF12833">
    <property type="entry name" value="HTH_18"/>
    <property type="match status" value="1"/>
</dbReference>
<feature type="modified residue" description="4-aspartylphosphate" evidence="8">
    <location>
        <position position="54"/>
    </location>
</feature>
<evidence type="ECO:0000256" key="1">
    <source>
        <dbReference type="ARBA" id="ARBA00004496"/>
    </source>
</evidence>
<feature type="domain" description="HTH araC/xylS-type" evidence="9">
    <location>
        <begin position="412"/>
        <end position="510"/>
    </location>
</feature>
<comment type="subcellular location">
    <subcellularLocation>
        <location evidence="1">Cytoplasm</location>
    </subcellularLocation>
</comment>
<dbReference type="PROSITE" id="PS00041">
    <property type="entry name" value="HTH_ARAC_FAMILY_1"/>
    <property type="match status" value="1"/>
</dbReference>
<gene>
    <name evidence="11" type="ORF">EAV92_21845</name>
</gene>
<evidence type="ECO:0000313" key="11">
    <source>
        <dbReference type="EMBL" id="AYQ74963.1"/>
    </source>
</evidence>
<dbReference type="PROSITE" id="PS01124">
    <property type="entry name" value="HTH_ARAC_FAMILY_2"/>
    <property type="match status" value="1"/>
</dbReference>
<evidence type="ECO:0000256" key="3">
    <source>
        <dbReference type="ARBA" id="ARBA00022553"/>
    </source>
</evidence>
<feature type="domain" description="Response regulatory" evidence="10">
    <location>
        <begin position="2"/>
        <end position="119"/>
    </location>
</feature>
<dbReference type="InterPro" id="IPR001789">
    <property type="entry name" value="Sig_transdc_resp-reg_receiver"/>
</dbReference>
<keyword evidence="12" id="KW-1185">Reference proteome</keyword>
<protein>
    <submittedName>
        <fullName evidence="11">Response regulator</fullName>
    </submittedName>
</protein>
<evidence type="ECO:0000256" key="7">
    <source>
        <dbReference type="ARBA" id="ARBA00023163"/>
    </source>
</evidence>
<dbReference type="Gene3D" id="3.40.50.2300">
    <property type="match status" value="1"/>
</dbReference>
<evidence type="ECO:0000313" key="12">
    <source>
        <dbReference type="Proteomes" id="UP000269097"/>
    </source>
</evidence>
<dbReference type="PANTHER" id="PTHR42713:SF3">
    <property type="entry name" value="TRANSCRIPTIONAL REGULATORY PROTEIN HPTR"/>
    <property type="match status" value="1"/>
</dbReference>
<organism evidence="11 12">
    <name type="scientific">Cohnella candidum</name>
    <dbReference type="NCBI Taxonomy" id="2674991"/>
    <lineage>
        <taxon>Bacteria</taxon>
        <taxon>Bacillati</taxon>
        <taxon>Bacillota</taxon>
        <taxon>Bacilli</taxon>
        <taxon>Bacillales</taxon>
        <taxon>Paenibacillaceae</taxon>
        <taxon>Cohnella</taxon>
    </lineage>
</organism>
<dbReference type="SUPFAM" id="SSF52172">
    <property type="entry name" value="CheY-like"/>
    <property type="match status" value="1"/>
</dbReference>
<evidence type="ECO:0000256" key="8">
    <source>
        <dbReference type="PROSITE-ProRule" id="PRU00169"/>
    </source>
</evidence>
<dbReference type="GO" id="GO:0005737">
    <property type="term" value="C:cytoplasm"/>
    <property type="evidence" value="ECO:0007669"/>
    <property type="project" value="UniProtKB-SubCell"/>
</dbReference>
<dbReference type="Gene3D" id="1.10.10.60">
    <property type="entry name" value="Homeodomain-like"/>
    <property type="match status" value="2"/>
</dbReference>
<dbReference type="SMART" id="SM00448">
    <property type="entry name" value="REC"/>
    <property type="match status" value="1"/>
</dbReference>
<dbReference type="InterPro" id="IPR018062">
    <property type="entry name" value="HTH_AraC-typ_CS"/>
</dbReference>
<dbReference type="InterPro" id="IPR020449">
    <property type="entry name" value="Tscrpt_reg_AraC-type_HTH"/>
</dbReference>
<evidence type="ECO:0000256" key="2">
    <source>
        <dbReference type="ARBA" id="ARBA00022490"/>
    </source>
</evidence>
<dbReference type="GO" id="GO:0003700">
    <property type="term" value="F:DNA-binding transcription factor activity"/>
    <property type="evidence" value="ECO:0007669"/>
    <property type="project" value="InterPro"/>
</dbReference>
<keyword evidence="7" id="KW-0804">Transcription</keyword>
<keyword evidence="4" id="KW-0902">Two-component regulatory system</keyword>
<dbReference type="Pfam" id="PF00072">
    <property type="entry name" value="Response_reg"/>
    <property type="match status" value="1"/>
</dbReference>
<evidence type="ECO:0000256" key="5">
    <source>
        <dbReference type="ARBA" id="ARBA00023015"/>
    </source>
</evidence>
<dbReference type="PROSITE" id="PS50110">
    <property type="entry name" value="RESPONSE_REGULATORY"/>
    <property type="match status" value="1"/>
</dbReference>
<dbReference type="Proteomes" id="UP000269097">
    <property type="component" value="Chromosome"/>
</dbReference>
<evidence type="ECO:0000256" key="6">
    <source>
        <dbReference type="ARBA" id="ARBA00023125"/>
    </source>
</evidence>
<dbReference type="KEGG" id="coh:EAV92_21845"/>
<sequence>MKILIADDEPLVRIGLKSSYNWNEAGMEIVGEAADGEETLRLMEQLRPDVLILDIKMPKRDGIDVLTEMRHRGMHAKVIILSSFDDFLHVKKAMKLGAVDYFHKPSMNVQEIVGVLQKLQSVIGENRTSGATNGGAGAPTRESILRDMVNGNAQHASETRLRENNLYAVLFSVKKLGQTLQRYSGENAGFLQGTIANLLGELLSKEQETEYVQLQDNLFAILTSHGESKSGQASFAHVNDLVYLVHSSLKRFVNIETVFGISEACHAFSQLPQAVEQALQALEMKFYHPNDPLFYYRNRNLYDEAAQAKIQTLIAAMKNGLKEEKYEGFASSLAEWEEYVQSCECMAENDVKKVYEGLLFMMADEDDFGDGRGRADGLDDFTECSAFYHALFNDMLKTRIAGKNKDYSPLIRNVVQYIDGHYREDISLTLLGDTFHASPNYISRLFKQETGRGLFDYLNLVRIGQAKELLKDYKYKIYEVAEMVGFHSQVHFAIVFNKYEGMSPTDYRKELG</sequence>